<sequence>MSKQGLQHGLEGGMGTTDNLLRRLLWRNDHQQIIMSSNNTHHANSAPFFDIPEIDASISQKYATQKTCYNCQGIKESVCRTSLKPYPSLRRMIRSSLESLRSAKQRQKLGGISLFSFLYTHYCSWLDKWSSLEQYTWKKRLLICV</sequence>
<accession>A0A3N7FRQ0</accession>
<gene>
    <name evidence="1" type="ORF">POPTR_011G022450</name>
</gene>
<dbReference type="AlphaFoldDB" id="A0A3N7FRQ0"/>
<protein>
    <submittedName>
        <fullName evidence="1">Uncharacterized protein</fullName>
    </submittedName>
</protein>
<name>A0A3N7FRQ0_POPTR</name>
<keyword evidence="2" id="KW-1185">Reference proteome</keyword>
<proteinExistence type="predicted"/>
<evidence type="ECO:0000313" key="2">
    <source>
        <dbReference type="Proteomes" id="UP000006729"/>
    </source>
</evidence>
<reference evidence="1 2" key="1">
    <citation type="journal article" date="2006" name="Science">
        <title>The genome of black cottonwood, Populus trichocarpa (Torr. &amp; Gray).</title>
        <authorList>
            <person name="Tuskan G.A."/>
            <person name="Difazio S."/>
            <person name="Jansson S."/>
            <person name="Bohlmann J."/>
            <person name="Grigoriev I."/>
            <person name="Hellsten U."/>
            <person name="Putnam N."/>
            <person name="Ralph S."/>
            <person name="Rombauts S."/>
            <person name="Salamov A."/>
            <person name="Schein J."/>
            <person name="Sterck L."/>
            <person name="Aerts A."/>
            <person name="Bhalerao R.R."/>
            <person name="Bhalerao R.P."/>
            <person name="Blaudez D."/>
            <person name="Boerjan W."/>
            <person name="Brun A."/>
            <person name="Brunner A."/>
            <person name="Busov V."/>
            <person name="Campbell M."/>
            <person name="Carlson J."/>
            <person name="Chalot M."/>
            <person name="Chapman J."/>
            <person name="Chen G.L."/>
            <person name="Cooper D."/>
            <person name="Coutinho P.M."/>
            <person name="Couturier J."/>
            <person name="Covert S."/>
            <person name="Cronk Q."/>
            <person name="Cunningham R."/>
            <person name="Davis J."/>
            <person name="Degroeve S."/>
            <person name="Dejardin A."/>
            <person name="Depamphilis C."/>
            <person name="Detter J."/>
            <person name="Dirks B."/>
            <person name="Dubchak I."/>
            <person name="Duplessis S."/>
            <person name="Ehlting J."/>
            <person name="Ellis B."/>
            <person name="Gendler K."/>
            <person name="Goodstein D."/>
            <person name="Gribskov M."/>
            <person name="Grimwood J."/>
            <person name="Groover A."/>
            <person name="Gunter L."/>
            <person name="Hamberger B."/>
            <person name="Heinze B."/>
            <person name="Helariutta Y."/>
            <person name="Henrissat B."/>
            <person name="Holligan D."/>
            <person name="Holt R."/>
            <person name="Huang W."/>
            <person name="Islam-Faridi N."/>
            <person name="Jones S."/>
            <person name="Jones-Rhoades M."/>
            <person name="Jorgensen R."/>
            <person name="Joshi C."/>
            <person name="Kangasjarvi J."/>
            <person name="Karlsson J."/>
            <person name="Kelleher C."/>
            <person name="Kirkpatrick R."/>
            <person name="Kirst M."/>
            <person name="Kohler A."/>
            <person name="Kalluri U."/>
            <person name="Larimer F."/>
            <person name="Leebens-Mack J."/>
            <person name="Leple J.C."/>
            <person name="Locascio P."/>
            <person name="Lou Y."/>
            <person name="Lucas S."/>
            <person name="Martin F."/>
            <person name="Montanini B."/>
            <person name="Napoli C."/>
            <person name="Nelson D.R."/>
            <person name="Nelson C."/>
            <person name="Nieminen K."/>
            <person name="Nilsson O."/>
            <person name="Pereda V."/>
            <person name="Peter G."/>
            <person name="Philippe R."/>
            <person name="Pilate G."/>
            <person name="Poliakov A."/>
            <person name="Razumovskaya J."/>
            <person name="Richardson P."/>
            <person name="Rinaldi C."/>
            <person name="Ritland K."/>
            <person name="Rouze P."/>
            <person name="Ryaboy D."/>
            <person name="Schmutz J."/>
            <person name="Schrader J."/>
            <person name="Segerman B."/>
            <person name="Shin H."/>
            <person name="Siddiqui A."/>
            <person name="Sterky F."/>
            <person name="Terry A."/>
            <person name="Tsai C.J."/>
            <person name="Uberbacher E."/>
            <person name="Unneberg P."/>
            <person name="Vahala J."/>
            <person name="Wall K."/>
            <person name="Wessler S."/>
            <person name="Yang G."/>
            <person name="Yin T."/>
            <person name="Douglas C."/>
            <person name="Marra M."/>
            <person name="Sandberg G."/>
            <person name="Van de Peer Y."/>
            <person name="Rokhsar D."/>
        </authorList>
    </citation>
    <scope>NUCLEOTIDE SEQUENCE [LARGE SCALE GENOMIC DNA]</scope>
    <source>
        <strain evidence="2">cv. Nisqually</strain>
    </source>
</reference>
<dbReference type="Proteomes" id="UP000006729">
    <property type="component" value="Chromosome 11"/>
</dbReference>
<organism evidence="1 2">
    <name type="scientific">Populus trichocarpa</name>
    <name type="common">Western balsam poplar</name>
    <name type="synonym">Populus balsamifera subsp. trichocarpa</name>
    <dbReference type="NCBI Taxonomy" id="3694"/>
    <lineage>
        <taxon>Eukaryota</taxon>
        <taxon>Viridiplantae</taxon>
        <taxon>Streptophyta</taxon>
        <taxon>Embryophyta</taxon>
        <taxon>Tracheophyta</taxon>
        <taxon>Spermatophyta</taxon>
        <taxon>Magnoliopsida</taxon>
        <taxon>eudicotyledons</taxon>
        <taxon>Gunneridae</taxon>
        <taxon>Pentapetalae</taxon>
        <taxon>rosids</taxon>
        <taxon>fabids</taxon>
        <taxon>Malpighiales</taxon>
        <taxon>Salicaceae</taxon>
        <taxon>Saliceae</taxon>
        <taxon>Populus</taxon>
    </lineage>
</organism>
<dbReference type="InParanoid" id="A0A3N7FRQ0"/>
<dbReference type="EMBL" id="CM009300">
    <property type="protein sequence ID" value="RQO97372.1"/>
    <property type="molecule type" value="Genomic_DNA"/>
</dbReference>
<evidence type="ECO:0000313" key="1">
    <source>
        <dbReference type="EMBL" id="RQO97372.1"/>
    </source>
</evidence>